<feature type="region of interest" description="Disordered" evidence="1">
    <location>
        <begin position="105"/>
        <end position="159"/>
    </location>
</feature>
<keyword evidence="2" id="KW-1133">Transmembrane helix</keyword>
<evidence type="ECO:0000256" key="1">
    <source>
        <dbReference type="SAM" id="MobiDB-lite"/>
    </source>
</evidence>
<organism evidence="3 4">
    <name type="scientific">Prunus yedoensis var. nudiflora</name>
    <dbReference type="NCBI Taxonomy" id="2094558"/>
    <lineage>
        <taxon>Eukaryota</taxon>
        <taxon>Viridiplantae</taxon>
        <taxon>Streptophyta</taxon>
        <taxon>Embryophyta</taxon>
        <taxon>Tracheophyta</taxon>
        <taxon>Spermatophyta</taxon>
        <taxon>Magnoliopsida</taxon>
        <taxon>eudicotyledons</taxon>
        <taxon>Gunneridae</taxon>
        <taxon>Pentapetalae</taxon>
        <taxon>rosids</taxon>
        <taxon>fabids</taxon>
        <taxon>Rosales</taxon>
        <taxon>Rosaceae</taxon>
        <taxon>Amygdaloideae</taxon>
        <taxon>Amygdaleae</taxon>
        <taxon>Prunus</taxon>
    </lineage>
</organism>
<evidence type="ECO:0000313" key="4">
    <source>
        <dbReference type="Proteomes" id="UP000250321"/>
    </source>
</evidence>
<dbReference type="OrthoDB" id="10610491at2759"/>
<evidence type="ECO:0000313" key="3">
    <source>
        <dbReference type="EMBL" id="PQQ06911.1"/>
    </source>
</evidence>
<keyword evidence="4" id="KW-1185">Reference proteome</keyword>
<dbReference type="Proteomes" id="UP000250321">
    <property type="component" value="Unassembled WGS sequence"/>
</dbReference>
<dbReference type="GO" id="GO:0016757">
    <property type="term" value="F:glycosyltransferase activity"/>
    <property type="evidence" value="ECO:0007669"/>
    <property type="project" value="UniProtKB-KW"/>
</dbReference>
<dbReference type="STRING" id="2094558.A0A314YPJ0"/>
<feature type="region of interest" description="Disordered" evidence="1">
    <location>
        <begin position="1"/>
        <end position="20"/>
    </location>
</feature>
<feature type="compositionally biased region" description="Polar residues" evidence="1">
    <location>
        <begin position="1"/>
        <end position="11"/>
    </location>
</feature>
<keyword evidence="2" id="KW-0472">Membrane</keyword>
<protein>
    <submittedName>
        <fullName evidence="3">Xyloglucan galactosyltransferase MUR3</fullName>
    </submittedName>
</protein>
<dbReference type="AlphaFoldDB" id="A0A314YPJ0"/>
<sequence>MRRRSPTSVPSEQMEKGTGKSQNTRICFLASLSVFFWMLLLYFHFVVLGGSTVDQSVKLQLQAGPVYTELKPTRVTSDPQIENQNTESKPIHVISDHQMDNQNTVSASTRVTSDHQVDNQNTESTPTIVAPAAHQRSPLQKPPRNMKRRISVHESIENC</sequence>
<dbReference type="EMBL" id="PJQY01000921">
    <property type="protein sequence ID" value="PQQ06911.1"/>
    <property type="molecule type" value="Genomic_DNA"/>
</dbReference>
<evidence type="ECO:0000256" key="2">
    <source>
        <dbReference type="SAM" id="Phobius"/>
    </source>
</evidence>
<feature type="transmembrane region" description="Helical" evidence="2">
    <location>
        <begin position="26"/>
        <end position="48"/>
    </location>
</feature>
<proteinExistence type="predicted"/>
<gene>
    <name evidence="3" type="ORF">Pyn_20817</name>
</gene>
<keyword evidence="2" id="KW-0812">Transmembrane</keyword>
<reference evidence="3 4" key="1">
    <citation type="submission" date="2018-02" db="EMBL/GenBank/DDBJ databases">
        <title>Draft genome of wild Prunus yedoensis var. nudiflora.</title>
        <authorList>
            <person name="Baek S."/>
            <person name="Kim J.-H."/>
            <person name="Choi K."/>
            <person name="Kim G.-B."/>
            <person name="Cho A."/>
            <person name="Jang H."/>
            <person name="Shin C.-H."/>
            <person name="Yu H.-J."/>
            <person name="Mun J.-H."/>
        </authorList>
    </citation>
    <scope>NUCLEOTIDE SEQUENCE [LARGE SCALE GENOMIC DNA]</scope>
    <source>
        <strain evidence="4">cv. Jeju island</strain>
        <tissue evidence="3">Leaf</tissue>
    </source>
</reference>
<feature type="compositionally biased region" description="Polar residues" evidence="1">
    <location>
        <begin position="118"/>
        <end position="127"/>
    </location>
</feature>
<accession>A0A314YPJ0</accession>
<keyword evidence="3" id="KW-0808">Transferase</keyword>
<name>A0A314YPJ0_PRUYE</name>
<comment type="caution">
    <text evidence="3">The sequence shown here is derived from an EMBL/GenBank/DDBJ whole genome shotgun (WGS) entry which is preliminary data.</text>
</comment>
<keyword evidence="3" id="KW-0328">Glycosyltransferase</keyword>